<name>A0A382DUY4_9ZZZZ</name>
<feature type="domain" description="Beta-lactamase-related" evidence="1">
    <location>
        <begin position="40"/>
        <end position="163"/>
    </location>
</feature>
<sequence length="164" mass="18268">MLNTGILGLPDAQAEDLNQPTFEFRDALARAQGMPRLHSLLISWNGQSVLERYFNGTTQRQLANVKSVSKSWISALVGIAIEQGHIESVQQPISDYFVGSLSEKGDALKRRITIENLLTMQSGLETTSNRNYGAWVQSRNWVDYALSQPLELHPGTIMEYSTGN</sequence>
<dbReference type="SUPFAM" id="SSF56601">
    <property type="entry name" value="beta-lactamase/transpeptidase-like"/>
    <property type="match status" value="1"/>
</dbReference>
<dbReference type="Gene3D" id="3.40.710.10">
    <property type="entry name" value="DD-peptidase/beta-lactamase superfamily"/>
    <property type="match status" value="1"/>
</dbReference>
<reference evidence="2" key="1">
    <citation type="submission" date="2018-05" db="EMBL/GenBank/DDBJ databases">
        <authorList>
            <person name="Lanie J.A."/>
            <person name="Ng W.-L."/>
            <person name="Kazmierczak K.M."/>
            <person name="Andrzejewski T.M."/>
            <person name="Davidsen T.M."/>
            <person name="Wayne K.J."/>
            <person name="Tettelin H."/>
            <person name="Glass J.I."/>
            <person name="Rusch D."/>
            <person name="Podicherti R."/>
            <person name="Tsui H.-C.T."/>
            <person name="Winkler M.E."/>
        </authorList>
    </citation>
    <scope>NUCLEOTIDE SEQUENCE</scope>
</reference>
<dbReference type="InterPro" id="IPR050789">
    <property type="entry name" value="Diverse_Enzym_Activities"/>
</dbReference>
<dbReference type="InterPro" id="IPR012338">
    <property type="entry name" value="Beta-lactam/transpept-like"/>
</dbReference>
<dbReference type="PANTHER" id="PTHR43283">
    <property type="entry name" value="BETA-LACTAMASE-RELATED"/>
    <property type="match status" value="1"/>
</dbReference>
<protein>
    <recommendedName>
        <fullName evidence="1">Beta-lactamase-related domain-containing protein</fullName>
    </recommendedName>
</protein>
<dbReference type="PANTHER" id="PTHR43283:SF7">
    <property type="entry name" value="BETA-LACTAMASE-RELATED DOMAIN-CONTAINING PROTEIN"/>
    <property type="match status" value="1"/>
</dbReference>
<dbReference type="InterPro" id="IPR001466">
    <property type="entry name" value="Beta-lactam-related"/>
</dbReference>
<dbReference type="EMBL" id="UINC01041243">
    <property type="protein sequence ID" value="SVB42240.1"/>
    <property type="molecule type" value="Genomic_DNA"/>
</dbReference>
<accession>A0A382DUY4</accession>
<proteinExistence type="predicted"/>
<evidence type="ECO:0000259" key="1">
    <source>
        <dbReference type="Pfam" id="PF00144"/>
    </source>
</evidence>
<organism evidence="2">
    <name type="scientific">marine metagenome</name>
    <dbReference type="NCBI Taxonomy" id="408172"/>
    <lineage>
        <taxon>unclassified sequences</taxon>
        <taxon>metagenomes</taxon>
        <taxon>ecological metagenomes</taxon>
    </lineage>
</organism>
<dbReference type="Pfam" id="PF00144">
    <property type="entry name" value="Beta-lactamase"/>
    <property type="match status" value="1"/>
</dbReference>
<gene>
    <name evidence="2" type="ORF">METZ01_LOCUS195094</name>
</gene>
<evidence type="ECO:0000313" key="2">
    <source>
        <dbReference type="EMBL" id="SVB42240.1"/>
    </source>
</evidence>
<feature type="non-terminal residue" evidence="2">
    <location>
        <position position="164"/>
    </location>
</feature>
<dbReference type="AlphaFoldDB" id="A0A382DUY4"/>